<proteinExistence type="predicted"/>
<evidence type="ECO:0000313" key="1">
    <source>
        <dbReference type="EMBL" id="KAF3602626.1"/>
    </source>
</evidence>
<comment type="caution">
    <text evidence="1">The sequence shown here is derived from an EMBL/GenBank/DDBJ whole genome shotgun (WGS) entry which is preliminary data.</text>
</comment>
<accession>A0A8S9SM58</accession>
<protein>
    <submittedName>
        <fullName evidence="1">Uncharacterized protein</fullName>
    </submittedName>
</protein>
<sequence length="249" mass="28551">MEVVESSMALKKWQQRVTDIPAEDAAKIFDDKISVGKMVHLLPVILMIQIFGALLRSRLHYFLSYISSERLLLGSMATGIITRVDLRTRCKIRNYDTVAELVEKAAEQEAGISEEAKVFGTVAHVHPGCSDNSMKIQAKRNFQTAMVGSGQVMLDSDKAIELEERTREKSPIKREFSIFGWIDQVRVKNDRLWGESDCLNVRRSDRNRSRGVSRDRIKQNKLTLRQSRFLPSTHLDQIMRLEPHWPARA</sequence>
<dbReference type="Proteomes" id="UP000712600">
    <property type="component" value="Unassembled WGS sequence"/>
</dbReference>
<dbReference type="AlphaFoldDB" id="A0A8S9SM58"/>
<evidence type="ECO:0000313" key="2">
    <source>
        <dbReference type="Proteomes" id="UP000712600"/>
    </source>
</evidence>
<dbReference type="EMBL" id="QGKX02000004">
    <property type="protein sequence ID" value="KAF3602626.1"/>
    <property type="molecule type" value="Genomic_DNA"/>
</dbReference>
<organism evidence="1 2">
    <name type="scientific">Brassica cretica</name>
    <name type="common">Mustard</name>
    <dbReference type="NCBI Taxonomy" id="69181"/>
    <lineage>
        <taxon>Eukaryota</taxon>
        <taxon>Viridiplantae</taxon>
        <taxon>Streptophyta</taxon>
        <taxon>Embryophyta</taxon>
        <taxon>Tracheophyta</taxon>
        <taxon>Spermatophyta</taxon>
        <taxon>Magnoliopsida</taxon>
        <taxon>eudicotyledons</taxon>
        <taxon>Gunneridae</taxon>
        <taxon>Pentapetalae</taxon>
        <taxon>rosids</taxon>
        <taxon>malvids</taxon>
        <taxon>Brassicales</taxon>
        <taxon>Brassicaceae</taxon>
        <taxon>Brassiceae</taxon>
        <taxon>Brassica</taxon>
    </lineage>
</organism>
<reference evidence="1" key="1">
    <citation type="submission" date="2019-12" db="EMBL/GenBank/DDBJ databases">
        <title>Genome sequencing and annotation of Brassica cretica.</title>
        <authorList>
            <person name="Studholme D.J."/>
            <person name="Sarris P."/>
        </authorList>
    </citation>
    <scope>NUCLEOTIDE SEQUENCE</scope>
    <source>
        <strain evidence="1">PFS-109/04</strain>
        <tissue evidence="1">Leaf</tissue>
    </source>
</reference>
<gene>
    <name evidence="1" type="ORF">F2Q69_00037533</name>
</gene>
<name>A0A8S9SM58_BRACR</name>